<evidence type="ECO:0000313" key="2">
    <source>
        <dbReference type="Proteomes" id="UP000058925"/>
    </source>
</evidence>
<dbReference type="Proteomes" id="UP000058925">
    <property type="component" value="Chromosome"/>
</dbReference>
<sequence length="94" mass="10900">MPPAKKVCIVCEKNIDVTRGQEIKRCYYCNNAICNKHFSFCRLCTKMICDNELRKCDYCPYDQCKNCTIKYKNNKSNSVSLCCLECSTDEKNKG</sequence>
<gene>
    <name evidence="1" type="ORF">NMY3_03105</name>
</gene>
<protein>
    <submittedName>
        <fullName evidence="1">Uncharacterized protein</fullName>
    </submittedName>
</protein>
<evidence type="ECO:0000313" key="1">
    <source>
        <dbReference type="EMBL" id="ALI37291.1"/>
    </source>
</evidence>
<name>A0A654M413_9ARCH</name>
<keyword evidence="2" id="KW-1185">Reference proteome</keyword>
<proteinExistence type="predicted"/>
<accession>A0A654M413</accession>
<organism evidence="1 2">
    <name type="scientific">Candidatus Nitrosocosmicus oleophilus</name>
    <dbReference type="NCBI Taxonomy" id="1353260"/>
    <lineage>
        <taxon>Archaea</taxon>
        <taxon>Nitrososphaerota</taxon>
        <taxon>Nitrososphaeria</taxon>
        <taxon>Nitrososphaerales</taxon>
        <taxon>Nitrososphaeraceae</taxon>
        <taxon>Candidatus Nitrosocosmicus</taxon>
    </lineage>
</organism>
<dbReference type="KEGG" id="taa:NMY3_03105"/>
<dbReference type="AlphaFoldDB" id="A0A654M413"/>
<reference evidence="2" key="1">
    <citation type="submission" date="2015-10" db="EMBL/GenBank/DDBJ databases">
        <title>Niche specialization of a soil ammonia-oxidizing archaeon, Candidatus Nitrosocosmicus oleophilus.</title>
        <authorList>
            <person name="Jung M.-Y."/>
            <person name="Rhee S.-K."/>
        </authorList>
    </citation>
    <scope>NUCLEOTIDE SEQUENCE [LARGE SCALE GENOMIC DNA]</scope>
    <source>
        <strain evidence="2">MY3</strain>
    </source>
</reference>
<dbReference type="EMBL" id="CP012850">
    <property type="protein sequence ID" value="ALI37291.1"/>
    <property type="molecule type" value="Genomic_DNA"/>
</dbReference>